<dbReference type="PANTHER" id="PTHR47765">
    <property type="entry name" value="3'-5' EXONUCLEASE DOMAIN-CONTAINING PROTEIN"/>
    <property type="match status" value="1"/>
</dbReference>
<dbReference type="Pfam" id="PF01927">
    <property type="entry name" value="Mut7-C"/>
    <property type="match status" value="2"/>
</dbReference>
<dbReference type="EMBL" id="GEDC01004554">
    <property type="protein sequence ID" value="JAS32744.1"/>
    <property type="molecule type" value="Transcribed_RNA"/>
</dbReference>
<feature type="domain" description="Mut7-C RNAse" evidence="1">
    <location>
        <begin position="5"/>
        <end position="118"/>
    </location>
</feature>
<proteinExistence type="predicted"/>
<reference evidence="2" key="1">
    <citation type="submission" date="2015-12" db="EMBL/GenBank/DDBJ databases">
        <title>De novo transcriptome assembly of four potential Pierce s Disease insect vectors from Arizona vineyards.</title>
        <authorList>
            <person name="Tassone E.E."/>
        </authorList>
    </citation>
    <scope>NUCLEOTIDE SEQUENCE</scope>
</reference>
<name>A0A1B6E4B0_9HEMI</name>
<feature type="domain" description="Mut7-C RNAse" evidence="1">
    <location>
        <begin position="193"/>
        <end position="225"/>
    </location>
</feature>
<evidence type="ECO:0000259" key="1">
    <source>
        <dbReference type="Pfam" id="PF01927"/>
    </source>
</evidence>
<sequence length="236" mass="27071">VSCLKVVCDTMLIGLGKKLRNFGVDSVILDFSQPHERCVEISLKEDRRILTKDSGYKLLCHKVPPGYCCNIINNKPIHQVVEVLTYFNVTVKKEDVFSRCQDCNGNELVKVTSTHLQEIMWMCKPKRNIRYNDEFEYDDEYAGFSDESESFSDLEIPACESQPRKWPERKFENAAHSYGHGCVTNSGATIECGSIPFQIFEKYKIFYVCDSCGHVYWDGSHFDRLIEGGYANIISD</sequence>
<protein>
    <recommendedName>
        <fullName evidence="1">Mut7-C RNAse domain-containing protein</fullName>
    </recommendedName>
</protein>
<dbReference type="AlphaFoldDB" id="A0A1B6E4B0"/>
<dbReference type="InterPro" id="IPR002782">
    <property type="entry name" value="Mut7-C_RNAse_dom"/>
</dbReference>
<evidence type="ECO:0000313" key="2">
    <source>
        <dbReference type="EMBL" id="JAS32744.1"/>
    </source>
</evidence>
<gene>
    <name evidence="2" type="ORF">g.20219</name>
</gene>
<organism evidence="2">
    <name type="scientific">Clastoptera arizonana</name>
    <name type="common">Arizona spittle bug</name>
    <dbReference type="NCBI Taxonomy" id="38151"/>
    <lineage>
        <taxon>Eukaryota</taxon>
        <taxon>Metazoa</taxon>
        <taxon>Ecdysozoa</taxon>
        <taxon>Arthropoda</taxon>
        <taxon>Hexapoda</taxon>
        <taxon>Insecta</taxon>
        <taxon>Pterygota</taxon>
        <taxon>Neoptera</taxon>
        <taxon>Paraneoptera</taxon>
        <taxon>Hemiptera</taxon>
        <taxon>Auchenorrhyncha</taxon>
        <taxon>Cercopoidea</taxon>
        <taxon>Clastopteridae</taxon>
        <taxon>Clastoptera</taxon>
    </lineage>
</organism>
<dbReference type="PANTHER" id="PTHR47765:SF2">
    <property type="entry name" value="EXONUCLEASE MUT-7 HOMOLOG"/>
    <property type="match status" value="1"/>
</dbReference>
<feature type="non-terminal residue" evidence="2">
    <location>
        <position position="1"/>
    </location>
</feature>
<accession>A0A1B6E4B0</accession>
<dbReference type="InterPro" id="IPR052408">
    <property type="entry name" value="Exonuclease_MUT-7-like"/>
</dbReference>